<protein>
    <recommendedName>
        <fullName evidence="21">TonB-dependent siderophore receptor</fullName>
    </recommendedName>
</protein>
<dbReference type="GO" id="GO:0015344">
    <property type="term" value="F:siderophore uptake transmembrane transporter activity"/>
    <property type="evidence" value="ECO:0007669"/>
    <property type="project" value="TreeGrafter"/>
</dbReference>
<reference evidence="19 20" key="1">
    <citation type="journal article" date="2002" name="Int. J. Syst. Evol. Microbiol.">
        <title>Sphingopyxis witflariensis sp. nov., isolated from activated sludge.</title>
        <authorList>
            <person name="Kampfer P."/>
            <person name="Witzenberger R."/>
            <person name="Denner E.B."/>
            <person name="Busse H.J."/>
            <person name="Neef A."/>
        </authorList>
    </citation>
    <scope>NUCLEOTIDE SEQUENCE [LARGE SCALE GENOMIC DNA]</scope>
    <source>
        <strain evidence="19 20">DSM 14551</strain>
    </source>
</reference>
<keyword evidence="11 14" id="KW-0472">Membrane</keyword>
<evidence type="ECO:0000256" key="11">
    <source>
        <dbReference type="ARBA" id="ARBA00023136"/>
    </source>
</evidence>
<dbReference type="PANTHER" id="PTHR32552">
    <property type="entry name" value="FERRICHROME IRON RECEPTOR-RELATED"/>
    <property type="match status" value="1"/>
</dbReference>
<name>A0A246JXI1_9SPHN</name>
<dbReference type="PROSITE" id="PS52016">
    <property type="entry name" value="TONB_DEPENDENT_REC_3"/>
    <property type="match status" value="1"/>
</dbReference>
<feature type="chain" id="PRO_5013394991" description="TonB-dependent siderophore receptor" evidence="16">
    <location>
        <begin position="31"/>
        <end position="771"/>
    </location>
</feature>
<comment type="caution">
    <text evidence="19">The sequence shown here is derived from an EMBL/GenBank/DDBJ whole genome shotgun (WGS) entry which is preliminary data.</text>
</comment>
<evidence type="ECO:0000256" key="6">
    <source>
        <dbReference type="ARBA" id="ARBA00022692"/>
    </source>
</evidence>
<evidence type="ECO:0000256" key="16">
    <source>
        <dbReference type="SAM" id="SignalP"/>
    </source>
</evidence>
<dbReference type="InterPro" id="IPR000531">
    <property type="entry name" value="Beta-barrel_TonB"/>
</dbReference>
<accession>A0A246JXI1</accession>
<dbReference type="AlphaFoldDB" id="A0A246JXI1"/>
<keyword evidence="10 15" id="KW-0798">TonB box</keyword>
<evidence type="ECO:0000256" key="10">
    <source>
        <dbReference type="ARBA" id="ARBA00023077"/>
    </source>
</evidence>
<keyword evidence="13 14" id="KW-0998">Cell outer membrane</keyword>
<evidence type="ECO:0000313" key="19">
    <source>
        <dbReference type="EMBL" id="OWQ97788.1"/>
    </source>
</evidence>
<evidence type="ECO:0000256" key="5">
    <source>
        <dbReference type="ARBA" id="ARBA00022496"/>
    </source>
</evidence>
<keyword evidence="12" id="KW-0675">Receptor</keyword>
<keyword evidence="5" id="KW-0410">Iron transport</keyword>
<dbReference type="GO" id="GO:0009279">
    <property type="term" value="C:cell outer membrane"/>
    <property type="evidence" value="ECO:0007669"/>
    <property type="project" value="UniProtKB-SubCell"/>
</dbReference>
<keyword evidence="7 16" id="KW-0732">Signal</keyword>
<dbReference type="GO" id="GO:0015891">
    <property type="term" value="P:siderophore transport"/>
    <property type="evidence" value="ECO:0007669"/>
    <property type="project" value="InterPro"/>
</dbReference>
<proteinExistence type="inferred from homology"/>
<evidence type="ECO:0000256" key="15">
    <source>
        <dbReference type="RuleBase" id="RU003357"/>
    </source>
</evidence>
<evidence type="ECO:0000259" key="18">
    <source>
        <dbReference type="Pfam" id="PF07715"/>
    </source>
</evidence>
<evidence type="ECO:0000256" key="4">
    <source>
        <dbReference type="ARBA" id="ARBA00022452"/>
    </source>
</evidence>
<dbReference type="OrthoDB" id="9760333at2"/>
<dbReference type="InterPro" id="IPR012910">
    <property type="entry name" value="Plug_dom"/>
</dbReference>
<sequence>MMNPGAAARSNLSRATLVVAMVMGSQAAFAAEEAAESGAAGEAIVVTGLRQASVSSATKTGTPLIETSQTITVIDGEELERRGAISLNQAVGYVAGVAANQRGGTVSRYDQMYLRGFAPGLFLDGMRLIAGPYSTPQTDFNRIDQIDIMKGPASVLYGNGTPGGLINLSSKKPEAEAFGRFEAQLGNYDSVRLVGDINQPLDADGKWRVRLVGGWQKADGFTKLTESERYHISPMITFAPDDQTNITLIASYQHAPSGSGYSGAPVYGSALPNPKGPIDYDMNTGDPAYEVYDHKQKSVALLFRRAFNDHLAFRSNVRFQNNKLSYRQFYVAGFATTGTGLNINTDYSTIIRGGGGADEDFDTLTMDSSFNAEFETAGIEHNILVGLDYLRITGENFQHFNSGQTANPLTSIPNLNLYAPVYGRVPSLNLTLLSPAYTNSYSQRDQTGVYIQDQMTIGGLHLIASGRWDWYNQRTLNKKNNALTPLSQNAFTMRFGALYAFEFGLSPYVSYTESFEPQAGADYLGNPFSPTTGNMYEAGLKFQPRGLNALVTLSAYELKRQNVPVGDPLAGTGGRPTNSQIQIGETRVRGVELEARGELRPGLDLVFAGTYTDALITQGAPAVPAAAPTPTRLGTTGMPSTTGTVPLGVPEWQASAFLSYDFGRGGAGDGPLGGLSLGGGFRHVGGSFGSTSYKVVNSVTIFELFKTKSFTLVDAMLAYDLGHASPSMDGLSIAVNAQNLFDKKHISSCFLSNSCYFGASRTVVGSLRYKW</sequence>
<dbReference type="NCBIfam" id="TIGR01783">
    <property type="entry name" value="TonB-siderophor"/>
    <property type="match status" value="1"/>
</dbReference>
<keyword evidence="6 14" id="KW-0812">Transmembrane</keyword>
<dbReference type="Gene3D" id="2.40.170.20">
    <property type="entry name" value="TonB-dependent receptor, beta-barrel domain"/>
    <property type="match status" value="1"/>
</dbReference>
<dbReference type="Proteomes" id="UP000197097">
    <property type="component" value="Unassembled WGS sequence"/>
</dbReference>
<feature type="domain" description="TonB-dependent receptor plug" evidence="18">
    <location>
        <begin position="64"/>
        <end position="164"/>
    </location>
</feature>
<evidence type="ECO:0000256" key="3">
    <source>
        <dbReference type="ARBA" id="ARBA00022448"/>
    </source>
</evidence>
<dbReference type="CDD" id="cd01347">
    <property type="entry name" value="ligand_gated_channel"/>
    <property type="match status" value="1"/>
</dbReference>
<feature type="domain" description="TonB-dependent receptor-like beta-barrel" evidence="17">
    <location>
        <begin position="240"/>
        <end position="740"/>
    </location>
</feature>
<keyword evidence="20" id="KW-1185">Reference proteome</keyword>
<dbReference type="InterPro" id="IPR037066">
    <property type="entry name" value="Plug_dom_sf"/>
</dbReference>
<dbReference type="RefSeq" id="WP_088472402.1">
    <property type="nucleotide sequence ID" value="NZ_NISJ01000004.1"/>
</dbReference>
<comment type="similarity">
    <text evidence="2 14 15">Belongs to the TonB-dependent receptor family.</text>
</comment>
<dbReference type="EMBL" id="NISJ01000004">
    <property type="protein sequence ID" value="OWQ97788.1"/>
    <property type="molecule type" value="Genomic_DNA"/>
</dbReference>
<feature type="signal peptide" evidence="16">
    <location>
        <begin position="1"/>
        <end position="30"/>
    </location>
</feature>
<comment type="subcellular location">
    <subcellularLocation>
        <location evidence="1 14">Cell outer membrane</location>
        <topology evidence="1 14">Multi-pass membrane protein</topology>
    </subcellularLocation>
</comment>
<dbReference type="InterPro" id="IPR036942">
    <property type="entry name" value="Beta-barrel_TonB_sf"/>
</dbReference>
<gene>
    <name evidence="19" type="ORF">CDQ91_09025</name>
</gene>
<dbReference type="Pfam" id="PF07715">
    <property type="entry name" value="Plug"/>
    <property type="match status" value="1"/>
</dbReference>
<evidence type="ECO:0000256" key="2">
    <source>
        <dbReference type="ARBA" id="ARBA00009810"/>
    </source>
</evidence>
<evidence type="ECO:0000313" key="20">
    <source>
        <dbReference type="Proteomes" id="UP000197097"/>
    </source>
</evidence>
<dbReference type="SUPFAM" id="SSF56935">
    <property type="entry name" value="Porins"/>
    <property type="match status" value="1"/>
</dbReference>
<evidence type="ECO:0000259" key="17">
    <source>
        <dbReference type="Pfam" id="PF00593"/>
    </source>
</evidence>
<evidence type="ECO:0000256" key="13">
    <source>
        <dbReference type="ARBA" id="ARBA00023237"/>
    </source>
</evidence>
<evidence type="ECO:0000256" key="7">
    <source>
        <dbReference type="ARBA" id="ARBA00022729"/>
    </source>
</evidence>
<dbReference type="GO" id="GO:0038023">
    <property type="term" value="F:signaling receptor activity"/>
    <property type="evidence" value="ECO:0007669"/>
    <property type="project" value="InterPro"/>
</dbReference>
<evidence type="ECO:0008006" key="21">
    <source>
        <dbReference type="Google" id="ProtNLM"/>
    </source>
</evidence>
<keyword evidence="3 14" id="KW-0813">Transport</keyword>
<evidence type="ECO:0000256" key="1">
    <source>
        <dbReference type="ARBA" id="ARBA00004571"/>
    </source>
</evidence>
<dbReference type="InterPro" id="IPR039426">
    <property type="entry name" value="TonB-dep_rcpt-like"/>
</dbReference>
<dbReference type="Gene3D" id="2.170.130.10">
    <property type="entry name" value="TonB-dependent receptor, plug domain"/>
    <property type="match status" value="1"/>
</dbReference>
<dbReference type="Pfam" id="PF00593">
    <property type="entry name" value="TonB_dep_Rec_b-barrel"/>
    <property type="match status" value="1"/>
</dbReference>
<dbReference type="FunFam" id="2.170.130.10:FF:000001">
    <property type="entry name" value="Catecholate siderophore TonB-dependent receptor"/>
    <property type="match status" value="1"/>
</dbReference>
<dbReference type="PANTHER" id="PTHR32552:SF68">
    <property type="entry name" value="FERRICHROME OUTER MEMBRANE TRANSPORTER_PHAGE RECEPTOR"/>
    <property type="match status" value="1"/>
</dbReference>
<keyword evidence="8" id="KW-0408">Iron</keyword>
<keyword evidence="9" id="KW-0406">Ion transport</keyword>
<organism evidence="19 20">
    <name type="scientific">Sphingopyxis witflariensis</name>
    <dbReference type="NCBI Taxonomy" id="173675"/>
    <lineage>
        <taxon>Bacteria</taxon>
        <taxon>Pseudomonadati</taxon>
        <taxon>Pseudomonadota</taxon>
        <taxon>Alphaproteobacteria</taxon>
        <taxon>Sphingomonadales</taxon>
        <taxon>Sphingomonadaceae</taxon>
        <taxon>Sphingopyxis</taxon>
    </lineage>
</organism>
<evidence type="ECO:0000256" key="8">
    <source>
        <dbReference type="ARBA" id="ARBA00023004"/>
    </source>
</evidence>
<dbReference type="InterPro" id="IPR010105">
    <property type="entry name" value="TonB_sidphr_rcpt"/>
</dbReference>
<keyword evidence="4 14" id="KW-1134">Transmembrane beta strand</keyword>
<evidence type="ECO:0000256" key="14">
    <source>
        <dbReference type="PROSITE-ProRule" id="PRU01360"/>
    </source>
</evidence>
<evidence type="ECO:0000256" key="12">
    <source>
        <dbReference type="ARBA" id="ARBA00023170"/>
    </source>
</evidence>
<evidence type="ECO:0000256" key="9">
    <source>
        <dbReference type="ARBA" id="ARBA00023065"/>
    </source>
</evidence>